<comment type="caution">
    <text evidence="1">The sequence shown here is derived from an EMBL/GenBank/DDBJ whole genome shotgun (WGS) entry which is preliminary data.</text>
</comment>
<accession>A0A0L6UGF1</accession>
<proteinExistence type="predicted"/>
<keyword evidence="2" id="KW-1185">Reference proteome</keyword>
<evidence type="ECO:0000313" key="1">
    <source>
        <dbReference type="EMBL" id="KNZ47613.1"/>
    </source>
</evidence>
<reference evidence="1 2" key="1">
    <citation type="submission" date="2015-08" db="EMBL/GenBank/DDBJ databases">
        <title>Next Generation Sequencing and Analysis of the Genome of Puccinia sorghi L Schw, the Causal Agent of Maize Common Rust.</title>
        <authorList>
            <person name="Rochi L."/>
            <person name="Burguener G."/>
            <person name="Darino M."/>
            <person name="Turjanski A."/>
            <person name="Kreff E."/>
            <person name="Dieguez M.J."/>
            <person name="Sacco F."/>
        </authorList>
    </citation>
    <scope>NUCLEOTIDE SEQUENCE [LARGE SCALE GENOMIC DNA]</scope>
    <source>
        <strain evidence="1 2">RO10H11247</strain>
    </source>
</reference>
<dbReference type="Proteomes" id="UP000037035">
    <property type="component" value="Unassembled WGS sequence"/>
</dbReference>
<dbReference type="VEuPathDB" id="FungiDB:VP01_6286g1"/>
<protein>
    <submittedName>
        <fullName evidence="1">Uncharacterized protein</fullName>
    </submittedName>
</protein>
<sequence length="129" mass="14372">MVTQPSNHTCIACKRALKTNGATCGKTHKEMVISFPLALLASHNCLSSAHHALLVSSVGTTFTLDHCWSILMDSNKWLELVDDLDLYKIEITEPAGSWPWAEIAQQMDYPFFSGLLHVMMKSTISVDNY</sequence>
<gene>
    <name evidence="1" type="ORF">VP01_6286g1</name>
</gene>
<name>A0A0L6UGF1_9BASI</name>
<dbReference type="EMBL" id="LAVV01011592">
    <property type="protein sequence ID" value="KNZ47613.1"/>
    <property type="molecule type" value="Genomic_DNA"/>
</dbReference>
<evidence type="ECO:0000313" key="2">
    <source>
        <dbReference type="Proteomes" id="UP000037035"/>
    </source>
</evidence>
<dbReference type="AlphaFoldDB" id="A0A0L6UGF1"/>
<organism evidence="1 2">
    <name type="scientific">Puccinia sorghi</name>
    <dbReference type="NCBI Taxonomy" id="27349"/>
    <lineage>
        <taxon>Eukaryota</taxon>
        <taxon>Fungi</taxon>
        <taxon>Dikarya</taxon>
        <taxon>Basidiomycota</taxon>
        <taxon>Pucciniomycotina</taxon>
        <taxon>Pucciniomycetes</taxon>
        <taxon>Pucciniales</taxon>
        <taxon>Pucciniaceae</taxon>
        <taxon>Puccinia</taxon>
    </lineage>
</organism>